<dbReference type="SUPFAM" id="SSF46785">
    <property type="entry name" value="Winged helix' DNA-binding domain"/>
    <property type="match status" value="1"/>
</dbReference>
<accession>A0A252CCP5</accession>
<evidence type="ECO:0000313" key="4">
    <source>
        <dbReference type="Proteomes" id="UP000194606"/>
    </source>
</evidence>
<sequence>MASEDKLSYIILGLLKHEPLTGYDLKKNFESEVGEFWQANTGQIYPTLRKLFEAEAVDFDVEIVGAKLKKKKYYITDKGREMFDQWIQAPAELYAVQKDEFMLRLYFLKNDDDVRIIDLINEEIEVHKKKLNYLLQRQALIFGGDDPKEKDGHFLVLDFAIQRENFRLDWLQKVKSSQVKSESQR</sequence>
<gene>
    <name evidence="3" type="ORF">BZZ03_07620</name>
</gene>
<dbReference type="AlphaFoldDB" id="A0A252CCP5"/>
<dbReference type="PANTHER" id="PTHR43252">
    <property type="entry name" value="TRANSCRIPTIONAL REGULATOR YQJI"/>
    <property type="match status" value="1"/>
</dbReference>
<dbReference type="Pfam" id="PF10400">
    <property type="entry name" value="Vir_act_alpha_C"/>
    <property type="match status" value="1"/>
</dbReference>
<dbReference type="EMBL" id="MUIZ01000004">
    <property type="protein sequence ID" value="OUK04334.1"/>
    <property type="molecule type" value="Genomic_DNA"/>
</dbReference>
<dbReference type="InterPro" id="IPR005149">
    <property type="entry name" value="Tscrpt_reg_PadR_N"/>
</dbReference>
<feature type="domain" description="Transcription regulator PadR C-terminal" evidence="2">
    <location>
        <begin position="98"/>
        <end position="175"/>
    </location>
</feature>
<dbReference type="Gene3D" id="6.10.140.190">
    <property type="match status" value="1"/>
</dbReference>
<dbReference type="PANTHER" id="PTHR43252:SF6">
    <property type="entry name" value="NEGATIVE TRANSCRIPTION REGULATOR PADR"/>
    <property type="match status" value="1"/>
</dbReference>
<dbReference type="Pfam" id="PF03551">
    <property type="entry name" value="PadR"/>
    <property type="match status" value="1"/>
</dbReference>
<evidence type="ECO:0000259" key="1">
    <source>
        <dbReference type="Pfam" id="PF03551"/>
    </source>
</evidence>
<comment type="caution">
    <text evidence="3">The sequence shown here is derived from an EMBL/GenBank/DDBJ whole genome shotgun (WGS) entry which is preliminary data.</text>
</comment>
<dbReference type="Gene3D" id="1.10.10.10">
    <property type="entry name" value="Winged helix-like DNA-binding domain superfamily/Winged helix DNA-binding domain"/>
    <property type="match status" value="1"/>
</dbReference>
<evidence type="ECO:0000313" key="3">
    <source>
        <dbReference type="EMBL" id="OUK04334.1"/>
    </source>
</evidence>
<dbReference type="Proteomes" id="UP000194606">
    <property type="component" value="Unassembled WGS sequence"/>
</dbReference>
<feature type="domain" description="Transcription regulator PadR N-terminal" evidence="1">
    <location>
        <begin position="11"/>
        <end position="83"/>
    </location>
</feature>
<evidence type="ECO:0000259" key="2">
    <source>
        <dbReference type="Pfam" id="PF10400"/>
    </source>
</evidence>
<proteinExistence type="predicted"/>
<dbReference type="RefSeq" id="WP_086582931.1">
    <property type="nucleotide sequence ID" value="NZ_JASEMT010000002.1"/>
</dbReference>
<organism evidence="3 4">
    <name type="scientific">Lactococcus petauri</name>
    <dbReference type="NCBI Taxonomy" id="1940789"/>
    <lineage>
        <taxon>Bacteria</taxon>
        <taxon>Bacillati</taxon>
        <taxon>Bacillota</taxon>
        <taxon>Bacilli</taxon>
        <taxon>Lactobacillales</taxon>
        <taxon>Streptococcaceae</taxon>
        <taxon>Lactococcus</taxon>
    </lineage>
</organism>
<reference evidence="3 4" key="1">
    <citation type="submission" date="2017-02" db="EMBL/GenBank/DDBJ databases">
        <authorList>
            <person name="Peterson S.W."/>
        </authorList>
    </citation>
    <scope>NUCLEOTIDE SEQUENCE [LARGE SCALE GENOMIC DNA]</scope>
    <source>
        <strain evidence="3">159469</strain>
    </source>
</reference>
<dbReference type="InterPro" id="IPR036390">
    <property type="entry name" value="WH_DNA-bd_sf"/>
</dbReference>
<dbReference type="InterPro" id="IPR036388">
    <property type="entry name" value="WH-like_DNA-bd_sf"/>
</dbReference>
<protein>
    <submittedName>
        <fullName evidence="3">Transcriptional regulator</fullName>
    </submittedName>
</protein>
<name>A0A252CCP5_9LACT</name>
<dbReference type="InterPro" id="IPR018309">
    <property type="entry name" value="Tscrpt_reg_PadR_C"/>
</dbReference>